<dbReference type="KEGG" id="puo:RZN69_14035"/>
<evidence type="ECO:0000256" key="1">
    <source>
        <dbReference type="SAM" id="SignalP"/>
    </source>
</evidence>
<feature type="chain" id="PRO_5042985289" evidence="1">
    <location>
        <begin position="21"/>
        <end position="264"/>
    </location>
</feature>
<sequence>MKFFKLLLVLLIIQSGVATHTVYGDEHTRNAYIEMYQIGDYLILLLYTKLATRDYEDYKQTNKSSDDYYHTGSEGSLKIFLNDGTKQKCKEYRGDTADWDPFVKDYITADFDPVYLSNEDANYISFDFPHNNEGRAKMYISEGYKHDTHVAFIGISETTSLEDLNLDTKSDGSYSDRSWSVYVDGSSKVANSDEIELKFHFSADDIESCSEVCDIVSTLQDYFDPDTTDETTYSTSDWENLYALLFTMYNDYYNDDCIITDCDD</sequence>
<evidence type="ECO:0000313" key="2">
    <source>
        <dbReference type="EMBL" id="WOO39739.1"/>
    </source>
</evidence>
<keyword evidence="3" id="KW-1185">Reference proteome</keyword>
<dbReference type="Proteomes" id="UP001304300">
    <property type="component" value="Chromosome"/>
</dbReference>
<organism evidence="2 3">
    <name type="scientific">Rubellicoccus peritrichatus</name>
    <dbReference type="NCBI Taxonomy" id="3080537"/>
    <lineage>
        <taxon>Bacteria</taxon>
        <taxon>Pseudomonadati</taxon>
        <taxon>Verrucomicrobiota</taxon>
        <taxon>Opitutia</taxon>
        <taxon>Puniceicoccales</taxon>
        <taxon>Cerasicoccaceae</taxon>
        <taxon>Rubellicoccus</taxon>
    </lineage>
</organism>
<protein>
    <submittedName>
        <fullName evidence="2">Uncharacterized protein</fullName>
    </submittedName>
</protein>
<evidence type="ECO:0000313" key="3">
    <source>
        <dbReference type="Proteomes" id="UP001304300"/>
    </source>
</evidence>
<dbReference type="AlphaFoldDB" id="A0AAQ3LD12"/>
<dbReference type="RefSeq" id="WP_317831737.1">
    <property type="nucleotide sequence ID" value="NZ_CP136920.1"/>
</dbReference>
<accession>A0AAQ3LD12</accession>
<dbReference type="EMBL" id="CP136920">
    <property type="protein sequence ID" value="WOO39739.1"/>
    <property type="molecule type" value="Genomic_DNA"/>
</dbReference>
<gene>
    <name evidence="2" type="ORF">RZN69_14035</name>
</gene>
<keyword evidence="1" id="KW-0732">Signal</keyword>
<name>A0AAQ3LD12_9BACT</name>
<feature type="signal peptide" evidence="1">
    <location>
        <begin position="1"/>
        <end position="20"/>
    </location>
</feature>
<proteinExistence type="predicted"/>
<reference evidence="2 3" key="1">
    <citation type="submission" date="2023-10" db="EMBL/GenBank/DDBJ databases">
        <title>Rubellicoccus peritrichatus gen. nov., sp. nov., isolated from an algae of coral reef tank.</title>
        <authorList>
            <person name="Luo J."/>
        </authorList>
    </citation>
    <scope>NUCLEOTIDE SEQUENCE [LARGE SCALE GENOMIC DNA]</scope>
    <source>
        <strain evidence="2 3">CR14</strain>
    </source>
</reference>